<proteinExistence type="predicted"/>
<organism evidence="2">
    <name type="scientific">bioreactor metagenome</name>
    <dbReference type="NCBI Taxonomy" id="1076179"/>
    <lineage>
        <taxon>unclassified sequences</taxon>
        <taxon>metagenomes</taxon>
        <taxon>ecological metagenomes</taxon>
    </lineage>
</organism>
<feature type="transmembrane region" description="Helical" evidence="1">
    <location>
        <begin position="20"/>
        <end position="39"/>
    </location>
</feature>
<keyword evidence="1" id="KW-0472">Membrane</keyword>
<sequence>MLYFPIIKNSMGETIFFSPVFNIADSAISVAAGIILIFYRKDLNEHLDSKKSKKQTQENV</sequence>
<evidence type="ECO:0008006" key="3">
    <source>
        <dbReference type="Google" id="ProtNLM"/>
    </source>
</evidence>
<keyword evidence="1" id="KW-1133">Transmembrane helix</keyword>
<dbReference type="EMBL" id="VSSQ01104734">
    <property type="protein sequence ID" value="MPN45106.1"/>
    <property type="molecule type" value="Genomic_DNA"/>
</dbReference>
<comment type="caution">
    <text evidence="2">The sequence shown here is derived from an EMBL/GenBank/DDBJ whole genome shotgun (WGS) entry which is preliminary data.</text>
</comment>
<accession>A0A645I2M2</accession>
<keyword evidence="1" id="KW-0812">Transmembrane</keyword>
<gene>
    <name evidence="2" type="ORF">SDC9_192673</name>
</gene>
<reference evidence="2" key="1">
    <citation type="submission" date="2019-08" db="EMBL/GenBank/DDBJ databases">
        <authorList>
            <person name="Kucharzyk K."/>
            <person name="Murdoch R.W."/>
            <person name="Higgins S."/>
            <person name="Loffler F."/>
        </authorList>
    </citation>
    <scope>NUCLEOTIDE SEQUENCE</scope>
</reference>
<dbReference type="AlphaFoldDB" id="A0A645I2M2"/>
<protein>
    <recommendedName>
        <fullName evidence="3">Signal peptidase II</fullName>
    </recommendedName>
</protein>
<name>A0A645I2M2_9ZZZZ</name>
<evidence type="ECO:0000313" key="2">
    <source>
        <dbReference type="EMBL" id="MPN45106.1"/>
    </source>
</evidence>
<evidence type="ECO:0000256" key="1">
    <source>
        <dbReference type="SAM" id="Phobius"/>
    </source>
</evidence>